<dbReference type="EMBL" id="CP029186">
    <property type="protein sequence ID" value="AWH85680.1"/>
    <property type="molecule type" value="Genomic_DNA"/>
</dbReference>
<dbReference type="KEGG" id="falb:HYN59_11430"/>
<feature type="domain" description="Alginate export" evidence="1">
    <location>
        <begin position="57"/>
        <end position="436"/>
    </location>
</feature>
<proteinExistence type="predicted"/>
<dbReference type="Proteomes" id="UP000244929">
    <property type="component" value="Chromosome"/>
</dbReference>
<dbReference type="RefSeq" id="WP_108778382.1">
    <property type="nucleotide sequence ID" value="NZ_CP029186.1"/>
</dbReference>
<name>A0A2S1QZ57_9FLAO</name>
<evidence type="ECO:0000259" key="1">
    <source>
        <dbReference type="Pfam" id="PF13372"/>
    </source>
</evidence>
<gene>
    <name evidence="2" type="ORF">HYN59_11430</name>
</gene>
<accession>A0A2S1QZ57</accession>
<protein>
    <recommendedName>
        <fullName evidence="1">Alginate export domain-containing protein</fullName>
    </recommendedName>
</protein>
<dbReference type="AlphaFoldDB" id="A0A2S1QZ57"/>
<organism evidence="2 3">
    <name type="scientific">Flavobacterium album</name>
    <dbReference type="NCBI Taxonomy" id="2175091"/>
    <lineage>
        <taxon>Bacteria</taxon>
        <taxon>Pseudomonadati</taxon>
        <taxon>Bacteroidota</taxon>
        <taxon>Flavobacteriia</taxon>
        <taxon>Flavobacteriales</taxon>
        <taxon>Flavobacteriaceae</taxon>
        <taxon>Flavobacterium</taxon>
    </lineage>
</organism>
<keyword evidence="3" id="KW-1185">Reference proteome</keyword>
<evidence type="ECO:0000313" key="3">
    <source>
        <dbReference type="Proteomes" id="UP000244929"/>
    </source>
</evidence>
<sequence>MKRIVILIILVFITGKSAAQHSGFRPLRYDDDLSAIKSDTASGWYEKMKYMGNENFYLSMGGELRLQYIYTVNNKWGDEPDAADGYLLNRNLFHADVHAHRFRAFVQLQSSLSSGLADPSPVDDNSVDLHQAFVDAVLLSLKKEQFTLRAGRQELMYGSQRLVGVREGPNSRIAMDGAKLFFKKDRLQTDLFYTHPVANKIGAFNDVFNDNAKLWGSYTVINTNGLFNNIDLYYLGLYKRVAHYDTASGKEIRHSVGARFWKNKGNWKYDIEGLYQFGSLSNLDISAWTVSSNINYKAEGLLFKPVFGLKTEAISGDTSGTDHKLQTFNPLYPRGAYFGLVALIGPANLFDIHPSVDLELSEKWEFGSDLDVFWRWSANDGIYAPNMQLLYAGNGTAERFIGTQLSADIGYTPNPFLKFTLESSWFNAGSFLKKSGEGKDYFYAAVTGRIRF</sequence>
<reference evidence="2 3" key="1">
    <citation type="submission" date="2018-04" db="EMBL/GenBank/DDBJ databases">
        <title>Genome sequencing of Flavobacterium sp. HYN0059.</title>
        <authorList>
            <person name="Yi H."/>
            <person name="Baek C."/>
        </authorList>
    </citation>
    <scope>NUCLEOTIDE SEQUENCE [LARGE SCALE GENOMIC DNA]</scope>
    <source>
        <strain evidence="2 3">HYN0059</strain>
    </source>
</reference>
<dbReference type="OrthoDB" id="311329at2"/>
<dbReference type="Pfam" id="PF13372">
    <property type="entry name" value="Alginate_exp"/>
    <property type="match status" value="1"/>
</dbReference>
<evidence type="ECO:0000313" key="2">
    <source>
        <dbReference type="EMBL" id="AWH85680.1"/>
    </source>
</evidence>
<dbReference type="InterPro" id="IPR025388">
    <property type="entry name" value="Alginate_export_dom"/>
</dbReference>